<dbReference type="SUPFAM" id="SSF53474">
    <property type="entry name" value="alpha/beta-Hydrolases"/>
    <property type="match status" value="1"/>
</dbReference>
<gene>
    <name evidence="2" type="primary">dehH1</name>
    <name evidence="2" type="ORF">AQS8620_02668</name>
</gene>
<evidence type="ECO:0000313" key="3">
    <source>
        <dbReference type="Proteomes" id="UP000193862"/>
    </source>
</evidence>
<dbReference type="PANTHER" id="PTHR43433:SF5">
    <property type="entry name" value="AB HYDROLASE-1 DOMAIN-CONTAINING PROTEIN"/>
    <property type="match status" value="1"/>
</dbReference>
<dbReference type="PANTHER" id="PTHR43433">
    <property type="entry name" value="HYDROLASE, ALPHA/BETA FOLD FAMILY PROTEIN"/>
    <property type="match status" value="1"/>
</dbReference>
<evidence type="ECO:0000313" key="2">
    <source>
        <dbReference type="EMBL" id="SLN59669.1"/>
    </source>
</evidence>
<dbReference type="EC" id="3.8.1.3" evidence="2"/>
<sequence>MPHFTSSDGLGLAYHVQGSGPPVLCLAGLTRNMADFDDVAQQFQDRAQILRLDTRGRGGSGFASDPMTYTVPYEARDALELLDHLGLEQAAILGTSRGGLIAMVIAATAKERLSGVMLNDIGPVIDPVGLEPILDYLGKRPAYRSYEEAAQNLPAAMPGFANVTPAQWLTHAKRVFGPVPQGQERLSLRYDPRLRDAVAASSAIPAPDLWPLFDAFGGLPLGVIRGANSDLLSRATLSEMIRRRPDMIVAEVPDRAHVPFLDEPAAVAALSAWIEALT</sequence>
<dbReference type="AlphaFoldDB" id="A0A1Y5TDT9"/>
<evidence type="ECO:0000259" key="1">
    <source>
        <dbReference type="Pfam" id="PF00561"/>
    </source>
</evidence>
<organism evidence="2 3">
    <name type="scientific">Aquimixticola soesokkakensis</name>
    <dbReference type="NCBI Taxonomy" id="1519096"/>
    <lineage>
        <taxon>Bacteria</taxon>
        <taxon>Pseudomonadati</taxon>
        <taxon>Pseudomonadota</taxon>
        <taxon>Alphaproteobacteria</taxon>
        <taxon>Rhodobacterales</taxon>
        <taxon>Paracoccaceae</taxon>
        <taxon>Aquimixticola</taxon>
    </lineage>
</organism>
<name>A0A1Y5TDT9_9RHOB</name>
<dbReference type="InterPro" id="IPR050471">
    <property type="entry name" value="AB_hydrolase"/>
</dbReference>
<reference evidence="2 3" key="1">
    <citation type="submission" date="2017-03" db="EMBL/GenBank/DDBJ databases">
        <authorList>
            <person name="Afonso C.L."/>
            <person name="Miller P.J."/>
            <person name="Scott M.A."/>
            <person name="Spackman E."/>
            <person name="Goraichik I."/>
            <person name="Dimitrov K.M."/>
            <person name="Suarez D.L."/>
            <person name="Swayne D.E."/>
        </authorList>
    </citation>
    <scope>NUCLEOTIDE SEQUENCE [LARGE SCALE GENOMIC DNA]</scope>
    <source>
        <strain evidence="2 3">CECT 8620</strain>
    </source>
</reference>
<dbReference type="InterPro" id="IPR000073">
    <property type="entry name" value="AB_hydrolase_1"/>
</dbReference>
<feature type="domain" description="AB hydrolase-1" evidence="1">
    <location>
        <begin position="21"/>
        <end position="125"/>
    </location>
</feature>
<dbReference type="Proteomes" id="UP000193862">
    <property type="component" value="Unassembled WGS sequence"/>
</dbReference>
<dbReference type="EMBL" id="FWFS01000010">
    <property type="protein sequence ID" value="SLN59669.1"/>
    <property type="molecule type" value="Genomic_DNA"/>
</dbReference>
<dbReference type="Pfam" id="PF00561">
    <property type="entry name" value="Abhydrolase_1"/>
    <property type="match status" value="1"/>
</dbReference>
<dbReference type="InterPro" id="IPR029058">
    <property type="entry name" value="AB_hydrolase_fold"/>
</dbReference>
<keyword evidence="3" id="KW-1185">Reference proteome</keyword>
<dbReference type="OrthoDB" id="9791366at2"/>
<dbReference type="GO" id="GO:0018785">
    <property type="term" value="F:haloacetate dehalogenase activity"/>
    <property type="evidence" value="ECO:0007669"/>
    <property type="project" value="UniProtKB-EC"/>
</dbReference>
<protein>
    <submittedName>
        <fullName evidence="2">Haloacetate dehalogenase H-1</fullName>
        <ecNumber evidence="2">3.8.1.3</ecNumber>
    </submittedName>
</protein>
<dbReference type="RefSeq" id="WP_085837606.1">
    <property type="nucleotide sequence ID" value="NZ_FWFS01000010.1"/>
</dbReference>
<dbReference type="Gene3D" id="3.40.50.1820">
    <property type="entry name" value="alpha/beta hydrolase"/>
    <property type="match status" value="1"/>
</dbReference>
<keyword evidence="2" id="KW-0378">Hydrolase</keyword>
<accession>A0A1Y5TDT9</accession>
<proteinExistence type="predicted"/>